<dbReference type="InterPro" id="IPR006330">
    <property type="entry name" value="Ado/ade_deaminase"/>
</dbReference>
<evidence type="ECO:0000256" key="5">
    <source>
        <dbReference type="ARBA" id="ARBA00022833"/>
    </source>
</evidence>
<dbReference type="SUPFAM" id="SSF51556">
    <property type="entry name" value="Metallo-dependent hydrolases"/>
    <property type="match status" value="1"/>
</dbReference>
<dbReference type="KEGG" id="bhu:bhn_I2597"/>
<dbReference type="InterPro" id="IPR001365">
    <property type="entry name" value="A_deaminase_dom"/>
</dbReference>
<reference evidence="8" key="1">
    <citation type="submission" date="2016-10" db="EMBL/GenBank/DDBJ databases">
        <title>The complete genome sequence of the rumen bacterium Butyrivibrio hungatei MB2003.</title>
        <authorList>
            <person name="Palevich N."/>
            <person name="Kelly W.J."/>
            <person name="Leahy S.C."/>
            <person name="Altermann E."/>
            <person name="Rakonjac J."/>
            <person name="Attwood G.T."/>
        </authorList>
    </citation>
    <scope>NUCLEOTIDE SEQUENCE [LARGE SCALE GENOMIC DNA]</scope>
    <source>
        <strain evidence="8">MB2003</strain>
    </source>
</reference>
<keyword evidence="5" id="KW-0862">Zinc</keyword>
<evidence type="ECO:0000259" key="6">
    <source>
        <dbReference type="Pfam" id="PF00962"/>
    </source>
</evidence>
<evidence type="ECO:0000256" key="2">
    <source>
        <dbReference type="ARBA" id="ARBA00006676"/>
    </source>
</evidence>
<dbReference type="Pfam" id="PF00962">
    <property type="entry name" value="A_deaminase"/>
    <property type="match status" value="1"/>
</dbReference>
<evidence type="ECO:0000313" key="7">
    <source>
        <dbReference type="EMBL" id="AOZ97629.1"/>
    </source>
</evidence>
<dbReference type="InterPro" id="IPR032466">
    <property type="entry name" value="Metal_Hydrolase"/>
</dbReference>
<keyword evidence="3" id="KW-0479">Metal-binding</keyword>
<dbReference type="AlphaFoldDB" id="A0A1D9P500"/>
<evidence type="ECO:0000313" key="8">
    <source>
        <dbReference type="Proteomes" id="UP000179284"/>
    </source>
</evidence>
<keyword evidence="4" id="KW-0378">Hydrolase</keyword>
<dbReference type="Proteomes" id="UP000179284">
    <property type="component" value="Chromosome I"/>
</dbReference>
<protein>
    <submittedName>
        <fullName evidence="7">Adenosine deaminase Add</fullName>
    </submittedName>
</protein>
<evidence type="ECO:0000256" key="3">
    <source>
        <dbReference type="ARBA" id="ARBA00022723"/>
    </source>
</evidence>
<dbReference type="EMBL" id="CP017831">
    <property type="protein sequence ID" value="AOZ97629.1"/>
    <property type="molecule type" value="Genomic_DNA"/>
</dbReference>
<comment type="cofactor">
    <cofactor evidence="1">
        <name>Zn(2+)</name>
        <dbReference type="ChEBI" id="CHEBI:29105"/>
    </cofactor>
</comment>
<proteinExistence type="inferred from homology"/>
<gene>
    <name evidence="7" type="ORF">bhn_I2597</name>
</gene>
<dbReference type="OrthoDB" id="9779574at2"/>
<feature type="domain" description="Adenosine deaminase" evidence="6">
    <location>
        <begin position="71"/>
        <end position="310"/>
    </location>
</feature>
<accession>A0A1D9P500</accession>
<dbReference type="RefSeq" id="WP_071177211.1">
    <property type="nucleotide sequence ID" value="NZ_CP017831.1"/>
</dbReference>
<evidence type="ECO:0000256" key="1">
    <source>
        <dbReference type="ARBA" id="ARBA00001947"/>
    </source>
</evidence>
<dbReference type="PANTHER" id="PTHR43114">
    <property type="entry name" value="ADENINE DEAMINASE"/>
    <property type="match status" value="1"/>
</dbReference>
<dbReference type="GO" id="GO:0019239">
    <property type="term" value="F:deaminase activity"/>
    <property type="evidence" value="ECO:0007669"/>
    <property type="project" value="InterPro"/>
</dbReference>
<evidence type="ECO:0000256" key="4">
    <source>
        <dbReference type="ARBA" id="ARBA00022801"/>
    </source>
</evidence>
<dbReference type="GO" id="GO:0016814">
    <property type="term" value="F:hydrolase activity, acting on carbon-nitrogen (but not peptide) bonds, in cyclic amidines"/>
    <property type="evidence" value="ECO:0007669"/>
    <property type="project" value="UniProtKB-ARBA"/>
</dbReference>
<dbReference type="GO" id="GO:0046872">
    <property type="term" value="F:metal ion binding"/>
    <property type="evidence" value="ECO:0007669"/>
    <property type="project" value="UniProtKB-KW"/>
</dbReference>
<name>A0A1D9P500_9FIRM</name>
<dbReference type="Gene3D" id="3.20.20.140">
    <property type="entry name" value="Metal-dependent hydrolases"/>
    <property type="match status" value="1"/>
</dbReference>
<dbReference type="PANTHER" id="PTHR43114:SF6">
    <property type="entry name" value="ADENINE DEAMINASE"/>
    <property type="match status" value="1"/>
</dbReference>
<comment type="similarity">
    <text evidence="2">Belongs to the metallo-dependent hydrolases superfamily. Adenosine and AMP deaminases family.</text>
</comment>
<keyword evidence="8" id="KW-1185">Reference proteome</keyword>
<sequence>MDFVEALKQGNLEAIRECPKADLHNHFVLGGSRTFLLEKTGRDIQPITNPLNSMDEMHAWNAENIGDYFNSTEGRKMLIRATFEQAKEDGVSILEIGEDVWGLGEFFHGDIDELVEAFETARKEIAPDIELRLQIGMSRHCDIAYLEDCLSHFWGCKAFYSIDLYGDELAQPIENFKSIYRRAKAEGLRLKAHVGEWGTAEDVRRAVEELELEEVQHGIAAVSDPSVIRFLVDNHIRLNITPSSNYLLGRVDDLKTHPIVELYHEGVDVTINSDDVLIFDSDVSKEYLRLYQSGCMKAEELDNIRKNGLKTIRQN</sequence>
<organism evidence="7 8">
    <name type="scientific">Butyrivibrio hungatei</name>
    <dbReference type="NCBI Taxonomy" id="185008"/>
    <lineage>
        <taxon>Bacteria</taxon>
        <taxon>Bacillati</taxon>
        <taxon>Bacillota</taxon>
        <taxon>Clostridia</taxon>
        <taxon>Lachnospirales</taxon>
        <taxon>Lachnospiraceae</taxon>
        <taxon>Butyrivibrio</taxon>
    </lineage>
</organism>